<accession>A0A498CGW8</accession>
<evidence type="ECO:0000256" key="1">
    <source>
        <dbReference type="ARBA" id="ARBA00022801"/>
    </source>
</evidence>
<keyword evidence="1 4" id="KW-0378">Hydrolase</keyword>
<gene>
    <name evidence="4" type="ORF">BCL79_1674</name>
</gene>
<protein>
    <submittedName>
        <fullName evidence="4">Putative dienelactone hydrolase</fullName>
    </submittedName>
</protein>
<dbReference type="RefSeq" id="WP_259462120.1">
    <property type="nucleotide sequence ID" value="NZ_RCDC01000004.1"/>
</dbReference>
<dbReference type="GO" id="GO:0052689">
    <property type="term" value="F:carboxylic ester hydrolase activity"/>
    <property type="evidence" value="ECO:0007669"/>
    <property type="project" value="UniProtKB-ARBA"/>
</dbReference>
<dbReference type="Proteomes" id="UP000274786">
    <property type="component" value="Unassembled WGS sequence"/>
</dbReference>
<dbReference type="PIRSF" id="PIRSF031982">
    <property type="entry name" value="UCP031982_abhydr"/>
    <property type="match status" value="1"/>
</dbReference>
<feature type="signal peptide" evidence="2">
    <location>
        <begin position="1"/>
        <end position="20"/>
    </location>
</feature>
<dbReference type="PANTHER" id="PTHR22946">
    <property type="entry name" value="DIENELACTONE HYDROLASE DOMAIN-CONTAINING PROTEIN-RELATED"/>
    <property type="match status" value="1"/>
</dbReference>
<name>A0A498CGW8_9GAMM</name>
<dbReference type="InterPro" id="IPR016986">
    <property type="entry name" value="UCP031982_abhydr"/>
</dbReference>
<evidence type="ECO:0000313" key="5">
    <source>
        <dbReference type="Proteomes" id="UP000274786"/>
    </source>
</evidence>
<sequence>MRMTARCCAALLALCLPLFAAGAVPPVGERHGVAHTPSAAVRDADHRDSVRYTVWYPAQPGAQETALTIGPPDAPLFEVGTAAADAAIANGRWPVLLLSHGNGGSARMMGWFGTAMARAGYVVIAVDHPGNNGVDPMTEAGSILMWNRVDDLAAALAAVQADPALAAEIDATRLGIAGYSAGGFTALVAAGARPDLQRLLAFCRAHPDDGVCAPQAETPSLTLARRMTAAATPELAPWVAKAGEDRAIAGVRAVVLIAPAMVQAFAPEELEKVSQPVSIIVGAADTVASPATNSDIAAAGLPKARLTTLPAVGHYDFLSSCTALGQTRVGALCQVVADKQATHGAAITEATALFDAALAATR</sequence>
<dbReference type="Gene3D" id="3.40.50.1820">
    <property type="entry name" value="alpha/beta hydrolase"/>
    <property type="match status" value="2"/>
</dbReference>
<evidence type="ECO:0000256" key="2">
    <source>
        <dbReference type="SAM" id="SignalP"/>
    </source>
</evidence>
<dbReference type="PANTHER" id="PTHR22946:SF9">
    <property type="entry name" value="POLYKETIDE TRANSFERASE AF380"/>
    <property type="match status" value="1"/>
</dbReference>
<dbReference type="SUPFAM" id="SSF53474">
    <property type="entry name" value="alpha/beta-Hydrolases"/>
    <property type="match status" value="1"/>
</dbReference>
<dbReference type="AlphaFoldDB" id="A0A498CGW8"/>
<reference evidence="4 5" key="1">
    <citation type="submission" date="2018-10" db="EMBL/GenBank/DDBJ databases">
        <title>Comparative analysis of microorganisms from saline springs in Andes Mountain Range, Colombia.</title>
        <authorList>
            <person name="Rubin E."/>
        </authorList>
    </citation>
    <scope>NUCLEOTIDE SEQUENCE [LARGE SCALE GENOMIC DNA]</scope>
    <source>
        <strain evidence="4 5">USBA GBX 843</strain>
    </source>
</reference>
<proteinExistence type="predicted"/>
<feature type="chain" id="PRO_5019800231" evidence="2">
    <location>
        <begin position="21"/>
        <end position="362"/>
    </location>
</feature>
<dbReference type="InterPro" id="IPR029058">
    <property type="entry name" value="AB_hydrolase_fold"/>
</dbReference>
<feature type="domain" description="Serine aminopeptidase S33" evidence="3">
    <location>
        <begin position="95"/>
        <end position="312"/>
    </location>
</feature>
<comment type="caution">
    <text evidence="4">The sequence shown here is derived from an EMBL/GenBank/DDBJ whole genome shotgun (WGS) entry which is preliminary data.</text>
</comment>
<organism evidence="4 5">
    <name type="scientific">Stenotrophomonas rhizophila</name>
    <dbReference type="NCBI Taxonomy" id="216778"/>
    <lineage>
        <taxon>Bacteria</taxon>
        <taxon>Pseudomonadati</taxon>
        <taxon>Pseudomonadota</taxon>
        <taxon>Gammaproteobacteria</taxon>
        <taxon>Lysobacterales</taxon>
        <taxon>Lysobacteraceae</taxon>
        <taxon>Stenotrophomonas</taxon>
    </lineage>
</organism>
<dbReference type="InterPro" id="IPR050261">
    <property type="entry name" value="FrsA_esterase"/>
</dbReference>
<dbReference type="Pfam" id="PF12146">
    <property type="entry name" value="Hydrolase_4"/>
    <property type="match status" value="1"/>
</dbReference>
<keyword evidence="2" id="KW-0732">Signal</keyword>
<evidence type="ECO:0000259" key="3">
    <source>
        <dbReference type="Pfam" id="PF12146"/>
    </source>
</evidence>
<evidence type="ECO:0000313" key="4">
    <source>
        <dbReference type="EMBL" id="RLK57269.1"/>
    </source>
</evidence>
<dbReference type="EMBL" id="RCDC01000004">
    <property type="protein sequence ID" value="RLK57269.1"/>
    <property type="molecule type" value="Genomic_DNA"/>
</dbReference>
<dbReference type="InterPro" id="IPR022742">
    <property type="entry name" value="Hydrolase_4"/>
</dbReference>